<protein>
    <submittedName>
        <fullName evidence="1">Uncharacterized protein</fullName>
    </submittedName>
</protein>
<organism evidence="1">
    <name type="scientific">uncultured Caudovirales phage</name>
    <dbReference type="NCBI Taxonomy" id="2100421"/>
    <lineage>
        <taxon>Viruses</taxon>
        <taxon>Duplodnaviria</taxon>
        <taxon>Heunggongvirae</taxon>
        <taxon>Uroviricota</taxon>
        <taxon>Caudoviricetes</taxon>
        <taxon>Peduoviridae</taxon>
        <taxon>Maltschvirus</taxon>
        <taxon>Maltschvirus maltsch</taxon>
    </lineage>
</organism>
<proteinExistence type="predicted"/>
<dbReference type="EMBL" id="LR796345">
    <property type="protein sequence ID" value="CAB4138567.1"/>
    <property type="molecule type" value="Genomic_DNA"/>
</dbReference>
<accession>A0A6J5LZS2</accession>
<sequence length="56" mass="6596">MTKLKFEFMDGLIISNDEKVLEKVIHSLTKGLDKEGFSYEEINQFILIKVKQYLVM</sequence>
<name>A0A6J5LZS2_9CAUD</name>
<gene>
    <name evidence="1" type="ORF">UFOVP331_127</name>
</gene>
<evidence type="ECO:0000313" key="1">
    <source>
        <dbReference type="EMBL" id="CAB4138567.1"/>
    </source>
</evidence>
<reference evidence="1" key="1">
    <citation type="submission" date="2020-04" db="EMBL/GenBank/DDBJ databases">
        <authorList>
            <person name="Chiriac C."/>
            <person name="Salcher M."/>
            <person name="Ghai R."/>
            <person name="Kavagutti S V."/>
        </authorList>
    </citation>
    <scope>NUCLEOTIDE SEQUENCE</scope>
</reference>